<dbReference type="Proteomes" id="UP000316921">
    <property type="component" value="Chromosome"/>
</dbReference>
<organism evidence="1 2">
    <name type="scientific">Engelhardtia mirabilis</name>
    <dbReference type="NCBI Taxonomy" id="2528011"/>
    <lineage>
        <taxon>Bacteria</taxon>
        <taxon>Pseudomonadati</taxon>
        <taxon>Planctomycetota</taxon>
        <taxon>Planctomycetia</taxon>
        <taxon>Planctomycetia incertae sedis</taxon>
        <taxon>Engelhardtia</taxon>
    </lineage>
</organism>
<evidence type="ECO:0000313" key="2">
    <source>
        <dbReference type="Proteomes" id="UP000316921"/>
    </source>
</evidence>
<keyword evidence="2" id="KW-1185">Reference proteome</keyword>
<evidence type="ECO:0000313" key="1">
    <source>
        <dbReference type="EMBL" id="QDU65557.1"/>
    </source>
</evidence>
<sequence length="105" mass="11347">MARLHLWIAPAATGGGQWNNGAGPARVWLDADSLPEGWALEQVLIDLPGPPVAISDETRAVDLELRAPDGFSGSATLSGYLLTDARRDNGVCFHLRRDLTVTIRR</sequence>
<reference evidence="1 2" key="1">
    <citation type="submission" date="2019-02" db="EMBL/GenBank/DDBJ databases">
        <title>Deep-cultivation of Planctomycetes and their phenomic and genomic characterization uncovers novel biology.</title>
        <authorList>
            <person name="Wiegand S."/>
            <person name="Jogler M."/>
            <person name="Boedeker C."/>
            <person name="Pinto D."/>
            <person name="Vollmers J."/>
            <person name="Rivas-Marin E."/>
            <person name="Kohn T."/>
            <person name="Peeters S.H."/>
            <person name="Heuer A."/>
            <person name="Rast P."/>
            <person name="Oberbeckmann S."/>
            <person name="Bunk B."/>
            <person name="Jeske O."/>
            <person name="Meyerdierks A."/>
            <person name="Storesund J.E."/>
            <person name="Kallscheuer N."/>
            <person name="Luecker S."/>
            <person name="Lage O.M."/>
            <person name="Pohl T."/>
            <person name="Merkel B.J."/>
            <person name="Hornburger P."/>
            <person name="Mueller R.-W."/>
            <person name="Bruemmer F."/>
            <person name="Labrenz M."/>
            <person name="Spormann A.M."/>
            <person name="Op den Camp H."/>
            <person name="Overmann J."/>
            <person name="Amann R."/>
            <person name="Jetten M.S.M."/>
            <person name="Mascher T."/>
            <person name="Medema M.H."/>
            <person name="Devos D.P."/>
            <person name="Kaster A.-K."/>
            <person name="Ovreas L."/>
            <person name="Rohde M."/>
            <person name="Galperin M.Y."/>
            <person name="Jogler C."/>
        </authorList>
    </citation>
    <scope>NUCLEOTIDE SEQUENCE [LARGE SCALE GENOMIC DNA]</scope>
    <source>
        <strain evidence="1 2">Pla133</strain>
    </source>
</reference>
<accession>A0A518BEZ1</accession>
<dbReference type="AlphaFoldDB" id="A0A518BEZ1"/>
<dbReference type="EMBL" id="CP036287">
    <property type="protein sequence ID" value="QDU65557.1"/>
    <property type="molecule type" value="Genomic_DNA"/>
</dbReference>
<dbReference type="RefSeq" id="WP_145062296.1">
    <property type="nucleotide sequence ID" value="NZ_CP036287.1"/>
</dbReference>
<dbReference type="KEGG" id="pbap:Pla133_06220"/>
<name>A0A518BEZ1_9BACT</name>
<proteinExistence type="predicted"/>
<gene>
    <name evidence="1" type="ORF">Pla133_06220</name>
</gene>
<protein>
    <submittedName>
        <fullName evidence="1">Uncharacterized protein</fullName>
    </submittedName>
</protein>